<dbReference type="RefSeq" id="WP_162629232.1">
    <property type="nucleotide sequence ID" value="NZ_LS483250.1"/>
</dbReference>
<keyword evidence="1" id="KW-0732">Signal</keyword>
<dbReference type="EMBL" id="LS483250">
    <property type="protein sequence ID" value="SQD77631.1"/>
    <property type="molecule type" value="Genomic_DNA"/>
</dbReference>
<name>A0A330LNR1_9GAMM</name>
<dbReference type="SUPFAM" id="SSF48452">
    <property type="entry name" value="TPR-like"/>
    <property type="match status" value="1"/>
</dbReference>
<dbReference type="KEGG" id="mya:MORIYA_1153"/>
<dbReference type="Gene3D" id="1.25.40.10">
    <property type="entry name" value="Tetratricopeptide repeat domain"/>
    <property type="match status" value="2"/>
</dbReference>
<gene>
    <name evidence="2" type="ORF">MORIYA_1153</name>
</gene>
<evidence type="ECO:0000313" key="2">
    <source>
        <dbReference type="EMBL" id="SQD77631.1"/>
    </source>
</evidence>
<protein>
    <submittedName>
        <fullName evidence="2">Putative TPR domain protein component of TonB system</fullName>
    </submittedName>
</protein>
<feature type="signal peptide" evidence="1">
    <location>
        <begin position="1"/>
        <end position="25"/>
    </location>
</feature>
<dbReference type="Pfam" id="PF13432">
    <property type="entry name" value="TPR_16"/>
    <property type="match status" value="1"/>
</dbReference>
<proteinExistence type="predicted"/>
<accession>A0A330LNR1</accession>
<reference evidence="3" key="1">
    <citation type="submission" date="2018-05" db="EMBL/GenBank/DDBJ databases">
        <authorList>
            <person name="Cea G.-C."/>
            <person name="William W."/>
        </authorList>
    </citation>
    <scope>NUCLEOTIDE SEQUENCE [LARGE SCALE GENOMIC DNA]</scope>
    <source>
        <strain evidence="3">DB21MT 5</strain>
    </source>
</reference>
<feature type="chain" id="PRO_5016246899" evidence="1">
    <location>
        <begin position="26"/>
        <end position="401"/>
    </location>
</feature>
<organism evidence="2 3">
    <name type="scientific">Moritella yayanosii</name>
    <dbReference type="NCBI Taxonomy" id="69539"/>
    <lineage>
        <taxon>Bacteria</taxon>
        <taxon>Pseudomonadati</taxon>
        <taxon>Pseudomonadota</taxon>
        <taxon>Gammaproteobacteria</taxon>
        <taxon>Alteromonadales</taxon>
        <taxon>Moritellaceae</taxon>
        <taxon>Moritella</taxon>
    </lineage>
</organism>
<dbReference type="InterPro" id="IPR011990">
    <property type="entry name" value="TPR-like_helical_dom_sf"/>
</dbReference>
<dbReference type="Proteomes" id="UP000250163">
    <property type="component" value="Chromosome MORIYA"/>
</dbReference>
<sequence length="401" mass="46969">MDKVKRQVLLSCVGMLALVVVNAHAADTSYYRRYQQLTYQLEQDPHLILPQIEQFQLQVANAGTKAKQMAAYLHLQACTALERDICTVHQAELLLDLPGQEESKPALMKLTVQLYYRLQRYSDVIRQSEHWLSMPSQTSLSDRAMIFTLQAKSFYQLQTLVSAQQSIEQALVLEVDESRYRFLLALLQQTKQLTAENTLLQLLTEKYINNPLYWERLAYSWYELDKPEQALNVFGSAYKSRLLPLRSLLFYSQLLIQQQAPNRAVQILEKEADKFTPQAVKYCSECDASKYRQLLIQAYLMAERKSEALALLEKKVDKTNEQLMISSQLAYSQARWHLAIELLQRQIKQQPRNDYWRLLLAVSYFENKDYIHARKQFRLIKQSQYMKTAQDWLAQIDYLLS</sequence>
<dbReference type="AlphaFoldDB" id="A0A330LNR1"/>
<keyword evidence="3" id="KW-1185">Reference proteome</keyword>
<evidence type="ECO:0000313" key="3">
    <source>
        <dbReference type="Proteomes" id="UP000250163"/>
    </source>
</evidence>
<evidence type="ECO:0000256" key="1">
    <source>
        <dbReference type="SAM" id="SignalP"/>
    </source>
</evidence>